<evidence type="ECO:0000256" key="1">
    <source>
        <dbReference type="SAM" id="Coils"/>
    </source>
</evidence>
<evidence type="ECO:0008006" key="4">
    <source>
        <dbReference type="Google" id="ProtNLM"/>
    </source>
</evidence>
<feature type="coiled-coil region" evidence="1">
    <location>
        <begin position="60"/>
        <end position="94"/>
    </location>
</feature>
<dbReference type="Proteomes" id="UP001566132">
    <property type="component" value="Unassembled WGS sequence"/>
</dbReference>
<keyword evidence="1" id="KW-0175">Coiled coil</keyword>
<protein>
    <recommendedName>
        <fullName evidence="4">Shootin-1</fullName>
    </recommendedName>
</protein>
<dbReference type="PANTHER" id="PTHR46606:SF5">
    <property type="entry name" value="SHOOTIN-1"/>
    <property type="match status" value="1"/>
</dbReference>
<evidence type="ECO:0000313" key="3">
    <source>
        <dbReference type="Proteomes" id="UP001566132"/>
    </source>
</evidence>
<feature type="coiled-coil region" evidence="1">
    <location>
        <begin position="178"/>
        <end position="282"/>
    </location>
</feature>
<accession>A0ABD1ECI0</accession>
<evidence type="ECO:0000313" key="2">
    <source>
        <dbReference type="EMBL" id="KAL1490841.1"/>
    </source>
</evidence>
<dbReference type="PANTHER" id="PTHR46606">
    <property type="entry name" value="SHOOTIN-1"/>
    <property type="match status" value="1"/>
</dbReference>
<organism evidence="2 3">
    <name type="scientific">Hypothenemus hampei</name>
    <name type="common">Coffee berry borer</name>
    <dbReference type="NCBI Taxonomy" id="57062"/>
    <lineage>
        <taxon>Eukaryota</taxon>
        <taxon>Metazoa</taxon>
        <taxon>Ecdysozoa</taxon>
        <taxon>Arthropoda</taxon>
        <taxon>Hexapoda</taxon>
        <taxon>Insecta</taxon>
        <taxon>Pterygota</taxon>
        <taxon>Neoptera</taxon>
        <taxon>Endopterygota</taxon>
        <taxon>Coleoptera</taxon>
        <taxon>Polyphaga</taxon>
        <taxon>Cucujiformia</taxon>
        <taxon>Curculionidae</taxon>
        <taxon>Scolytinae</taxon>
        <taxon>Hypothenemus</taxon>
    </lineage>
</organism>
<dbReference type="AlphaFoldDB" id="A0ABD1ECI0"/>
<dbReference type="EMBL" id="JBDJPC010000010">
    <property type="protein sequence ID" value="KAL1490841.1"/>
    <property type="molecule type" value="Genomic_DNA"/>
</dbReference>
<gene>
    <name evidence="2" type="ORF">ABEB36_013466</name>
</gene>
<reference evidence="2 3" key="1">
    <citation type="submission" date="2024-05" db="EMBL/GenBank/DDBJ databases">
        <title>Genetic variation in Jamaican populations of the coffee berry borer (Hypothenemus hampei).</title>
        <authorList>
            <person name="Errbii M."/>
            <person name="Myrie A."/>
        </authorList>
    </citation>
    <scope>NUCLEOTIDE SEQUENCE [LARGE SCALE GENOMIC DNA]</scope>
    <source>
        <strain evidence="2">JA-Hopewell-2020-01-JO</strain>
        <tissue evidence="2">Whole body</tissue>
    </source>
</reference>
<proteinExistence type="predicted"/>
<name>A0ABD1ECI0_HYPHA</name>
<comment type="caution">
    <text evidence="2">The sequence shown here is derived from an EMBL/GenBank/DDBJ whole genome shotgun (WGS) entry which is preliminary data.</text>
</comment>
<keyword evidence="3" id="KW-1185">Reference proteome</keyword>
<feature type="coiled-coil region" evidence="1">
    <location>
        <begin position="306"/>
        <end position="381"/>
    </location>
</feature>
<dbReference type="InterPro" id="IPR024849">
    <property type="entry name" value="Shootin-1"/>
</dbReference>
<sequence>MHHQNNRSITVANRYTSNIPLRTVSRQNSSSGTIPAKSVANGGESVHKWKHKYLESEEKRKSLLTEKEKVLRNLNDLERKHVNLQVKHEHLETELFEKNEEFTKLSIASKNLYKEYETLKNQYETETTALSRAMKDASQWYKENKQLKRKTLLLMTDKDTVDEGVEDSSESTNDADDIENLNKTIKQLSTEVAELQTELDAARQNESQTMEQNAKLSDELDFLKVENAHLKLDLNGLRNEHQQLLRVTEIMKHDLNELREIRELQRNDIIELRKEAGEQKKERNILAHQSNLLLQGLTDDENGTDAIKLLQEIEILKRTIEEERTRYEDELSSLQERLDEQETNSHVEILEERLKLVETELEKANSRAEAAERNLKISLLAPPPPPPPLPPPLPSFIIGTVDAPPIVPLRRRKSEKAIMEDLAKTIGVEKSTQNAEKKPFVPAPGVNEDIINAIKEGKFTLRKRKKESLSGDGSKVDKETPKAVSEILNILGSLRRAPKKRLSQSVVADINP</sequence>